<accession>A0A6I3T3N1</accession>
<dbReference type="EMBL" id="BMKG01000009">
    <property type="protein sequence ID" value="GGC02072.1"/>
    <property type="molecule type" value="Genomic_DNA"/>
</dbReference>
<dbReference type="Proteomes" id="UP000430634">
    <property type="component" value="Unassembled WGS sequence"/>
</dbReference>
<reference evidence="3 4" key="3">
    <citation type="submission" date="2019-11" db="EMBL/GenBank/DDBJ databases">
        <title>Type strains purchased from KCTC, JCM and DSMZ.</title>
        <authorList>
            <person name="Lu H."/>
        </authorList>
    </citation>
    <scope>NUCLEOTIDE SEQUENCE [LARGE SCALE GENOMIC DNA]</scope>
    <source>
        <strain evidence="3 4">KCTC 52429</strain>
    </source>
</reference>
<evidence type="ECO:0000313" key="3">
    <source>
        <dbReference type="EMBL" id="MTV56188.1"/>
    </source>
</evidence>
<organism evidence="3 4">
    <name type="scientific">Pseudoduganella buxea</name>
    <dbReference type="NCBI Taxonomy" id="1949069"/>
    <lineage>
        <taxon>Bacteria</taxon>
        <taxon>Pseudomonadati</taxon>
        <taxon>Pseudomonadota</taxon>
        <taxon>Betaproteobacteria</taxon>
        <taxon>Burkholderiales</taxon>
        <taxon>Oxalobacteraceae</taxon>
        <taxon>Telluria group</taxon>
        <taxon>Pseudoduganella</taxon>
    </lineage>
</organism>
<proteinExistence type="predicted"/>
<dbReference type="EMBL" id="WNKZ01000139">
    <property type="protein sequence ID" value="MTV56188.1"/>
    <property type="molecule type" value="Genomic_DNA"/>
</dbReference>
<feature type="region of interest" description="Disordered" evidence="1">
    <location>
        <begin position="22"/>
        <end position="45"/>
    </location>
</feature>
<reference evidence="2" key="1">
    <citation type="journal article" date="2014" name="Int. J. Syst. Evol. Microbiol.">
        <title>Complete genome of a new Firmicutes species belonging to the dominant human colonic microbiota ('Ruminococcus bicirculans') reveals two chromosomes and a selective capacity to utilize plant glucans.</title>
        <authorList>
            <consortium name="NISC Comparative Sequencing Program"/>
            <person name="Wegmann U."/>
            <person name="Louis P."/>
            <person name="Goesmann A."/>
            <person name="Henrissat B."/>
            <person name="Duncan S.H."/>
            <person name="Flint H.J."/>
        </authorList>
    </citation>
    <scope>NUCLEOTIDE SEQUENCE</scope>
    <source>
        <strain evidence="2">CGMCC 1.15931</strain>
    </source>
</reference>
<gene>
    <name evidence="2" type="ORF">GCM10011572_25000</name>
    <name evidence="3" type="ORF">GM672_26025</name>
</gene>
<sequence length="195" mass="20248">MADGAIEDGGFLRRWSRLKAREQQGAQPVAPAAPPSTLVPAAESAPPAALPTLEDVARLQSDADFGRFVAPGVDATVRRLALKKMFADPHFNAMDGLDIYIGDYNKADPIPAAMMAALKHARSVFGGADETKDKPEGETTQAGDEPAQTTPAGTVPEHPTEADPASSTHADPAEPAGANDAEDPGTPTTPVETKS</sequence>
<protein>
    <submittedName>
        <fullName evidence="3">DUF3306 domain-containing protein</fullName>
    </submittedName>
</protein>
<comment type="caution">
    <text evidence="3">The sequence shown here is derived from an EMBL/GenBank/DDBJ whole genome shotgun (WGS) entry which is preliminary data.</text>
</comment>
<feature type="region of interest" description="Disordered" evidence="1">
    <location>
        <begin position="127"/>
        <end position="195"/>
    </location>
</feature>
<evidence type="ECO:0000313" key="5">
    <source>
        <dbReference type="Proteomes" id="UP000622638"/>
    </source>
</evidence>
<evidence type="ECO:0000256" key="1">
    <source>
        <dbReference type="SAM" id="MobiDB-lite"/>
    </source>
</evidence>
<name>A0A6I3T3N1_9BURK</name>
<feature type="compositionally biased region" description="Polar residues" evidence="1">
    <location>
        <begin position="186"/>
        <end position="195"/>
    </location>
</feature>
<keyword evidence="5" id="KW-1185">Reference proteome</keyword>
<evidence type="ECO:0000313" key="2">
    <source>
        <dbReference type="EMBL" id="GGC02072.1"/>
    </source>
</evidence>
<evidence type="ECO:0000313" key="4">
    <source>
        <dbReference type="Proteomes" id="UP000430634"/>
    </source>
</evidence>
<reference evidence="2" key="4">
    <citation type="submission" date="2024-05" db="EMBL/GenBank/DDBJ databases">
        <authorList>
            <person name="Sun Q."/>
            <person name="Zhou Y."/>
        </authorList>
    </citation>
    <scope>NUCLEOTIDE SEQUENCE</scope>
    <source>
        <strain evidence="2">CGMCC 1.15931</strain>
    </source>
</reference>
<dbReference type="RefSeq" id="WP_155473425.1">
    <property type="nucleotide sequence ID" value="NZ_BMKG01000009.1"/>
</dbReference>
<dbReference type="AlphaFoldDB" id="A0A6I3T3N1"/>
<dbReference type="Proteomes" id="UP000622638">
    <property type="component" value="Unassembled WGS sequence"/>
</dbReference>
<reference evidence="5" key="2">
    <citation type="journal article" date="2019" name="Int. J. Syst. Evol. Microbiol.">
        <title>The Global Catalogue of Microorganisms (GCM) 10K type strain sequencing project: providing services to taxonomists for standard genome sequencing and annotation.</title>
        <authorList>
            <consortium name="The Broad Institute Genomics Platform"/>
            <consortium name="The Broad Institute Genome Sequencing Center for Infectious Disease"/>
            <person name="Wu L."/>
            <person name="Ma J."/>
        </authorList>
    </citation>
    <scope>NUCLEOTIDE SEQUENCE [LARGE SCALE GENOMIC DNA]</scope>
    <source>
        <strain evidence="5">CGMCC 1.15931</strain>
    </source>
</reference>
<dbReference type="OrthoDB" id="8776025at2"/>
<feature type="compositionally biased region" description="Polar residues" evidence="1">
    <location>
        <begin position="138"/>
        <end position="152"/>
    </location>
</feature>
<dbReference type="Pfam" id="PF11748">
    <property type="entry name" value="DUF3306"/>
    <property type="match status" value="1"/>
</dbReference>
<dbReference type="InterPro" id="IPR021735">
    <property type="entry name" value="DUF3306"/>
</dbReference>